<dbReference type="NCBIfam" id="NF006050">
    <property type="entry name" value="PRK08197.1"/>
    <property type="match status" value="1"/>
</dbReference>
<reference evidence="5" key="1">
    <citation type="journal article" date="2021" name="Sci. Rep.">
        <title>Diploid genomic architecture of Nitzschia inconspicua, an elite biomass production diatom.</title>
        <authorList>
            <person name="Oliver A."/>
            <person name="Podell S."/>
            <person name="Pinowska A."/>
            <person name="Traller J.C."/>
            <person name="Smith S.R."/>
            <person name="McClure R."/>
            <person name="Beliaev A."/>
            <person name="Bohutskyi P."/>
            <person name="Hill E.A."/>
            <person name="Rabines A."/>
            <person name="Zheng H."/>
            <person name="Allen L.Z."/>
            <person name="Kuo A."/>
            <person name="Grigoriev I.V."/>
            <person name="Allen A.E."/>
            <person name="Hazlebeck D."/>
            <person name="Allen E.E."/>
        </authorList>
    </citation>
    <scope>NUCLEOTIDE SEQUENCE</scope>
    <source>
        <strain evidence="5">Hildebrandi</strain>
    </source>
</reference>
<evidence type="ECO:0000313" key="6">
    <source>
        <dbReference type="Proteomes" id="UP000693970"/>
    </source>
</evidence>
<name>A0A9K3LVI1_9STRA</name>
<dbReference type="InterPro" id="IPR001926">
    <property type="entry name" value="TrpB-like_PALP"/>
</dbReference>
<evidence type="ECO:0000256" key="3">
    <source>
        <dbReference type="ARBA" id="ARBA00023239"/>
    </source>
</evidence>
<dbReference type="PANTHER" id="PTHR48078">
    <property type="entry name" value="THREONINE DEHYDRATASE, MITOCHONDRIAL-RELATED"/>
    <property type="match status" value="1"/>
</dbReference>
<evidence type="ECO:0000256" key="1">
    <source>
        <dbReference type="ARBA" id="ARBA00001933"/>
    </source>
</evidence>
<dbReference type="AlphaFoldDB" id="A0A9K3LVI1"/>
<dbReference type="GO" id="GO:0004794">
    <property type="term" value="F:threonine deaminase activity"/>
    <property type="evidence" value="ECO:0007669"/>
    <property type="project" value="TreeGrafter"/>
</dbReference>
<dbReference type="OrthoDB" id="7773036at2759"/>
<dbReference type="EMBL" id="JAGRRH010000007">
    <property type="protein sequence ID" value="KAG7367441.1"/>
    <property type="molecule type" value="Genomic_DNA"/>
</dbReference>
<comment type="caution">
    <text evidence="5">The sequence shown here is derived from an EMBL/GenBank/DDBJ whole genome shotgun (WGS) entry which is preliminary data.</text>
</comment>
<evidence type="ECO:0000259" key="4">
    <source>
        <dbReference type="Pfam" id="PF00291"/>
    </source>
</evidence>
<dbReference type="Pfam" id="PF00291">
    <property type="entry name" value="PALP"/>
    <property type="match status" value="1"/>
</dbReference>
<evidence type="ECO:0000313" key="5">
    <source>
        <dbReference type="EMBL" id="KAG7367441.1"/>
    </source>
</evidence>
<dbReference type="GO" id="GO:0006565">
    <property type="term" value="P:L-serine catabolic process"/>
    <property type="evidence" value="ECO:0007669"/>
    <property type="project" value="TreeGrafter"/>
</dbReference>
<accession>A0A9K3LVI1</accession>
<gene>
    <name evidence="5" type="ORF">IV203_030112</name>
</gene>
<protein>
    <submittedName>
        <fullName evidence="5">Pyridoxal-phosphate dependent enzyme</fullName>
    </submittedName>
</protein>
<keyword evidence="2" id="KW-0663">Pyridoxal phosphate</keyword>
<feature type="domain" description="Tryptophan synthase beta chain-like PALP" evidence="4">
    <location>
        <begin position="80"/>
        <end position="387"/>
    </location>
</feature>
<evidence type="ECO:0000256" key="2">
    <source>
        <dbReference type="ARBA" id="ARBA00022898"/>
    </source>
</evidence>
<keyword evidence="3" id="KW-0456">Lyase</keyword>
<dbReference type="GO" id="GO:0030170">
    <property type="term" value="F:pyridoxal phosphate binding"/>
    <property type="evidence" value="ECO:0007669"/>
    <property type="project" value="InterPro"/>
</dbReference>
<sequence>MATLSTLMHLECSMCTKSFDAKQLINMCPTCQSPLFARYNLEKAKETMTPKALKERTHNTGSLWRYEEVLPIQQKDYMLSLGEGWTMLHHAKRLGDHIGCPNTFIKDEGTHNATGSFKARGLSVAVSRAYELGAKALSVPSAGNAAGATAAYAAAAGLQAHVYMPQDVPLVFRVECEQLGAHVTLVDGLINDCGQRAKRDAEKSSIQRFDLSTLKEPYRLEGKKTMGYELAEQLDWKLPDVIIYPTGGGTGLVGMWKAFSEMKQMGLLDGKRPRMVSVQSTGCAPIIRAFQEGKKHAEPWENAKTCADGLRVPVAVGDFLILDALRESGGTAVAVDDSEMFKYTKIMGSHTGIFPAPEGAACLAAQIKLLKSGWIKSDETVVLFNTGTGLKYFNIYTTM</sequence>
<dbReference type="PANTHER" id="PTHR48078:SF6">
    <property type="entry name" value="L-THREONINE DEHYDRATASE CATABOLIC TDCB"/>
    <property type="match status" value="1"/>
</dbReference>
<comment type="cofactor">
    <cofactor evidence="1">
        <name>pyridoxal 5'-phosphate</name>
        <dbReference type="ChEBI" id="CHEBI:597326"/>
    </cofactor>
</comment>
<dbReference type="GO" id="GO:0003941">
    <property type="term" value="F:L-serine ammonia-lyase activity"/>
    <property type="evidence" value="ECO:0007669"/>
    <property type="project" value="TreeGrafter"/>
</dbReference>
<reference evidence="5" key="2">
    <citation type="submission" date="2021-04" db="EMBL/GenBank/DDBJ databases">
        <authorList>
            <person name="Podell S."/>
        </authorList>
    </citation>
    <scope>NUCLEOTIDE SEQUENCE</scope>
    <source>
        <strain evidence="5">Hildebrandi</strain>
    </source>
</reference>
<dbReference type="GO" id="GO:0006567">
    <property type="term" value="P:L-threonine catabolic process"/>
    <property type="evidence" value="ECO:0007669"/>
    <property type="project" value="TreeGrafter"/>
</dbReference>
<keyword evidence="6" id="KW-1185">Reference proteome</keyword>
<dbReference type="InterPro" id="IPR000634">
    <property type="entry name" value="Ser/Thr_deHydtase_PyrdxlP-BS"/>
</dbReference>
<proteinExistence type="predicted"/>
<dbReference type="PROSITE" id="PS00165">
    <property type="entry name" value="DEHYDRATASE_SER_THR"/>
    <property type="match status" value="1"/>
</dbReference>
<dbReference type="GO" id="GO:0009097">
    <property type="term" value="P:isoleucine biosynthetic process"/>
    <property type="evidence" value="ECO:0007669"/>
    <property type="project" value="TreeGrafter"/>
</dbReference>
<dbReference type="InterPro" id="IPR050147">
    <property type="entry name" value="Ser/Thr_Dehydratase"/>
</dbReference>
<dbReference type="CDD" id="cd01563">
    <property type="entry name" value="Thr-synth_1"/>
    <property type="match status" value="1"/>
</dbReference>
<dbReference type="Proteomes" id="UP000693970">
    <property type="component" value="Unassembled WGS sequence"/>
</dbReference>
<organism evidence="5 6">
    <name type="scientific">Nitzschia inconspicua</name>
    <dbReference type="NCBI Taxonomy" id="303405"/>
    <lineage>
        <taxon>Eukaryota</taxon>
        <taxon>Sar</taxon>
        <taxon>Stramenopiles</taxon>
        <taxon>Ochrophyta</taxon>
        <taxon>Bacillariophyta</taxon>
        <taxon>Bacillariophyceae</taxon>
        <taxon>Bacillariophycidae</taxon>
        <taxon>Bacillariales</taxon>
        <taxon>Bacillariaceae</taxon>
        <taxon>Nitzschia</taxon>
    </lineage>
</organism>